<accession>A0A7W7KAC9</accession>
<dbReference type="EMBL" id="JACHLR010000010">
    <property type="protein sequence ID" value="MBB4859169.1"/>
    <property type="molecule type" value="Genomic_DNA"/>
</dbReference>
<organism evidence="1 2">
    <name type="scientific">Novosphingobium chloroacetimidivorans</name>
    <dbReference type="NCBI Taxonomy" id="1428314"/>
    <lineage>
        <taxon>Bacteria</taxon>
        <taxon>Pseudomonadati</taxon>
        <taxon>Pseudomonadota</taxon>
        <taxon>Alphaproteobacteria</taxon>
        <taxon>Sphingomonadales</taxon>
        <taxon>Sphingomonadaceae</taxon>
        <taxon>Novosphingobium</taxon>
    </lineage>
</organism>
<reference evidence="1 2" key="1">
    <citation type="submission" date="2020-08" db="EMBL/GenBank/DDBJ databases">
        <title>Functional genomics of gut bacteria from endangered species of beetles.</title>
        <authorList>
            <person name="Carlos-Shanley C."/>
        </authorList>
    </citation>
    <scope>NUCLEOTIDE SEQUENCE [LARGE SCALE GENOMIC DNA]</scope>
    <source>
        <strain evidence="1 2">S00245</strain>
    </source>
</reference>
<name>A0A7W7KAC9_9SPHN</name>
<keyword evidence="2" id="KW-1185">Reference proteome</keyword>
<sequence>MPRVTPLLAHWLLSPEAPSETSDAPGNRRVIPGALDALLTTFTIVFERTAEQLLHHSDQEQTMSRYELQPKSYTPRVASVVVGWDRPLNTFFAQVFMKSRIPGDEPEATIWEGTELGQIQSAAEALALVDAYADVPVDMAARLEADRDNSRSQAHGPRQLGMKRLIFPPSND</sequence>
<evidence type="ECO:0000313" key="2">
    <source>
        <dbReference type="Proteomes" id="UP000555448"/>
    </source>
</evidence>
<proteinExistence type="predicted"/>
<gene>
    <name evidence="1" type="ORF">HNO88_002498</name>
</gene>
<evidence type="ECO:0000313" key="1">
    <source>
        <dbReference type="EMBL" id="MBB4859169.1"/>
    </source>
</evidence>
<protein>
    <submittedName>
        <fullName evidence="1">Uncharacterized protein</fullName>
    </submittedName>
</protein>
<dbReference type="Proteomes" id="UP000555448">
    <property type="component" value="Unassembled WGS sequence"/>
</dbReference>
<comment type="caution">
    <text evidence="1">The sequence shown here is derived from an EMBL/GenBank/DDBJ whole genome shotgun (WGS) entry which is preliminary data.</text>
</comment>
<dbReference type="RefSeq" id="WP_184245545.1">
    <property type="nucleotide sequence ID" value="NZ_JACHLR010000010.1"/>
</dbReference>
<dbReference type="AlphaFoldDB" id="A0A7W7KAC9"/>